<name>A0ABV5JI14_9RHOB</name>
<accession>A0ABV5JI14</accession>
<dbReference type="InterPro" id="IPR007497">
    <property type="entry name" value="SIMPL/DUF541"/>
</dbReference>
<keyword evidence="3" id="KW-1185">Reference proteome</keyword>
<dbReference type="RefSeq" id="WP_247078071.1">
    <property type="nucleotide sequence ID" value="NZ_JBHMEA010000038.1"/>
</dbReference>
<feature type="signal peptide" evidence="1">
    <location>
        <begin position="1"/>
        <end position="24"/>
    </location>
</feature>
<evidence type="ECO:0000313" key="3">
    <source>
        <dbReference type="Proteomes" id="UP001589683"/>
    </source>
</evidence>
<dbReference type="Proteomes" id="UP001589683">
    <property type="component" value="Unassembled WGS sequence"/>
</dbReference>
<evidence type="ECO:0000256" key="1">
    <source>
        <dbReference type="SAM" id="SignalP"/>
    </source>
</evidence>
<reference evidence="2 3" key="1">
    <citation type="submission" date="2024-09" db="EMBL/GenBank/DDBJ databases">
        <authorList>
            <person name="Sun Q."/>
            <person name="Mori K."/>
        </authorList>
    </citation>
    <scope>NUCLEOTIDE SEQUENCE [LARGE SCALE GENOMIC DNA]</scope>
    <source>
        <strain evidence="2 3">CECT 8726</strain>
    </source>
</reference>
<dbReference type="PANTHER" id="PTHR34387">
    <property type="entry name" value="SLR1258 PROTEIN"/>
    <property type="match status" value="1"/>
</dbReference>
<sequence>MKGKIMRFLGILMVSVFLCSGAMADGILRQIVVTGDGRVEGTPDMATISMGVTTEGKTAAEAMATISVQVAEMLDALTEAGIEARDVQTSQLNLSPRIDHSGSSRGEAPKVVGFTASNMLNVRIRDLDAMGEILDAVLNSGANQFFGLSFGLNEPQESEDLARQRAVEDAMRKAALYAQAAGVELGAVISISEAGQHVAQPMMMQAESMVRGAVPIAQGEITTTASITIVFEIGGA</sequence>
<dbReference type="PANTHER" id="PTHR34387:SF1">
    <property type="entry name" value="PERIPLASMIC IMMUNOGENIC PROTEIN"/>
    <property type="match status" value="1"/>
</dbReference>
<dbReference type="Gene3D" id="3.30.110.170">
    <property type="entry name" value="Protein of unknown function (DUF541), domain 1"/>
    <property type="match status" value="1"/>
</dbReference>
<gene>
    <name evidence="2" type="ORF">ACFFUT_09970</name>
</gene>
<keyword evidence="1" id="KW-0732">Signal</keyword>
<protein>
    <submittedName>
        <fullName evidence="2">SIMPL domain-containing protein</fullName>
    </submittedName>
</protein>
<dbReference type="EMBL" id="JBHMEA010000038">
    <property type="protein sequence ID" value="MFB9232107.1"/>
    <property type="molecule type" value="Genomic_DNA"/>
</dbReference>
<proteinExistence type="predicted"/>
<dbReference type="InterPro" id="IPR052022">
    <property type="entry name" value="26kDa_periplasmic_antigen"/>
</dbReference>
<feature type="chain" id="PRO_5045729796" evidence="1">
    <location>
        <begin position="25"/>
        <end position="236"/>
    </location>
</feature>
<comment type="caution">
    <text evidence="2">The sequence shown here is derived from an EMBL/GenBank/DDBJ whole genome shotgun (WGS) entry which is preliminary data.</text>
</comment>
<organism evidence="2 3">
    <name type="scientific">Pseudohalocynthiibacter aestuariivivens</name>
    <dbReference type="NCBI Taxonomy" id="1591409"/>
    <lineage>
        <taxon>Bacteria</taxon>
        <taxon>Pseudomonadati</taxon>
        <taxon>Pseudomonadota</taxon>
        <taxon>Alphaproteobacteria</taxon>
        <taxon>Rhodobacterales</taxon>
        <taxon>Paracoccaceae</taxon>
        <taxon>Pseudohalocynthiibacter</taxon>
    </lineage>
</organism>
<dbReference type="Pfam" id="PF04402">
    <property type="entry name" value="SIMPL"/>
    <property type="match status" value="1"/>
</dbReference>
<dbReference type="Gene3D" id="3.30.70.2970">
    <property type="entry name" value="Protein of unknown function (DUF541), domain 2"/>
    <property type="match status" value="1"/>
</dbReference>
<evidence type="ECO:0000313" key="2">
    <source>
        <dbReference type="EMBL" id="MFB9232107.1"/>
    </source>
</evidence>